<keyword evidence="1" id="KW-1133">Transmembrane helix</keyword>
<proteinExistence type="predicted"/>
<comment type="caution">
    <text evidence="2">The sequence shown here is derived from an EMBL/GenBank/DDBJ whole genome shotgun (WGS) entry which is preliminary data.</text>
</comment>
<name>A0AAJ1VFF1_9BACI</name>
<feature type="transmembrane region" description="Helical" evidence="1">
    <location>
        <begin position="32"/>
        <end position="49"/>
    </location>
</feature>
<evidence type="ECO:0000313" key="3">
    <source>
        <dbReference type="Proteomes" id="UP001238973"/>
    </source>
</evidence>
<keyword evidence="1" id="KW-0472">Membrane</keyword>
<keyword evidence="1" id="KW-0812">Transmembrane</keyword>
<evidence type="ECO:0000256" key="1">
    <source>
        <dbReference type="SAM" id="Phobius"/>
    </source>
</evidence>
<gene>
    <name evidence="2" type="ORF">QUF85_23440</name>
</gene>
<dbReference type="EMBL" id="JAUCFI010000003">
    <property type="protein sequence ID" value="MDM5286243.1"/>
    <property type="molecule type" value="Genomic_DNA"/>
</dbReference>
<dbReference type="Proteomes" id="UP001238973">
    <property type="component" value="Unassembled WGS sequence"/>
</dbReference>
<dbReference type="AlphaFoldDB" id="A0AAJ1VFF1"/>
<sequence>MISGVRIFYTLGVISLIGAALFPVGYVKSFNIFISLFILGILLILLAQIQKKKNK</sequence>
<accession>A0AAJ1VFF1</accession>
<evidence type="ECO:0000313" key="2">
    <source>
        <dbReference type="EMBL" id="MDM5286243.1"/>
    </source>
</evidence>
<protein>
    <submittedName>
        <fullName evidence="2">Uncharacterized protein</fullName>
    </submittedName>
</protein>
<dbReference type="RefSeq" id="WP_289350890.1">
    <property type="nucleotide sequence ID" value="NZ_JAUCFI010000003.1"/>
</dbReference>
<feature type="transmembrane region" description="Helical" evidence="1">
    <location>
        <begin position="7"/>
        <end position="26"/>
    </location>
</feature>
<organism evidence="2 3">
    <name type="scientific">Peribacillus frigoritolerans</name>
    <dbReference type="NCBI Taxonomy" id="450367"/>
    <lineage>
        <taxon>Bacteria</taxon>
        <taxon>Bacillati</taxon>
        <taxon>Bacillota</taxon>
        <taxon>Bacilli</taxon>
        <taxon>Bacillales</taxon>
        <taxon>Bacillaceae</taxon>
        <taxon>Peribacillus</taxon>
    </lineage>
</organism>
<reference evidence="2" key="1">
    <citation type="submission" date="2023-06" db="EMBL/GenBank/DDBJ databases">
        <title>Comparative genomics of Bacillaceae isolates and their secondary metabolite potential.</title>
        <authorList>
            <person name="Song L."/>
            <person name="Nielsen L.J."/>
            <person name="Mohite O."/>
            <person name="Xu X."/>
            <person name="Weber T."/>
            <person name="Kovacs A.T."/>
        </authorList>
    </citation>
    <scope>NUCLEOTIDE SEQUENCE</scope>
    <source>
        <strain evidence="2">G1S1</strain>
    </source>
</reference>